<feature type="chain" id="PRO_5040798900" evidence="1">
    <location>
        <begin position="29"/>
        <end position="184"/>
    </location>
</feature>
<keyword evidence="1" id="KW-0732">Signal</keyword>
<sequence length="184" mass="19809">MKSKNWRIGAILMAVVIVTMAVAGMSFASSDQSNTTTVCADLYQSFVSKLAANLGISQDQVTTALDNTKKQMLDEAVQQGKITQEQADKISAKTNGGFCGGFGFLNGKLREHGKSAVDGSKGKGFGKQSRNLDGMVSVLGMTADEIKTEMQSGKTIDQIITEHGMTMDQFREKMIALKKNNISQ</sequence>
<dbReference type="AlphaFoldDB" id="A0A9X4H6M6"/>
<evidence type="ECO:0000256" key="1">
    <source>
        <dbReference type="SAM" id="SignalP"/>
    </source>
</evidence>
<protein>
    <submittedName>
        <fullName evidence="2">Fis family transcriptional regulator</fullName>
    </submittedName>
</protein>
<evidence type="ECO:0000313" key="2">
    <source>
        <dbReference type="EMBL" id="MDF9409437.1"/>
    </source>
</evidence>
<dbReference type="RefSeq" id="WP_277444902.1">
    <property type="nucleotide sequence ID" value="NZ_JAKOAV010000031.1"/>
</dbReference>
<reference evidence="2" key="1">
    <citation type="submission" date="2022-02" db="EMBL/GenBank/DDBJ databases">
        <authorList>
            <person name="Leng L."/>
        </authorList>
    </citation>
    <scope>NUCLEOTIDE SEQUENCE</scope>
    <source>
        <strain evidence="2">JI</strain>
    </source>
</reference>
<name>A0A9X4H6M6_9FIRM</name>
<keyword evidence="3" id="KW-1185">Reference proteome</keyword>
<dbReference type="EMBL" id="JAKOAV010000031">
    <property type="protein sequence ID" value="MDF9409437.1"/>
    <property type="molecule type" value="Genomic_DNA"/>
</dbReference>
<evidence type="ECO:0000313" key="3">
    <source>
        <dbReference type="Proteomes" id="UP001154312"/>
    </source>
</evidence>
<dbReference type="Gene3D" id="1.10.10.1530">
    <property type="match status" value="1"/>
</dbReference>
<dbReference type="Proteomes" id="UP001154312">
    <property type="component" value="Unassembled WGS sequence"/>
</dbReference>
<comment type="caution">
    <text evidence="2">The sequence shown here is derived from an EMBL/GenBank/DDBJ whole genome shotgun (WGS) entry which is preliminary data.</text>
</comment>
<proteinExistence type="predicted"/>
<feature type="signal peptide" evidence="1">
    <location>
        <begin position="1"/>
        <end position="28"/>
    </location>
</feature>
<gene>
    <name evidence="2" type="ORF">L7E55_13910</name>
</gene>
<organism evidence="2 3">
    <name type="scientific">Pelotomaculum isophthalicicum JI</name>
    <dbReference type="NCBI Taxonomy" id="947010"/>
    <lineage>
        <taxon>Bacteria</taxon>
        <taxon>Bacillati</taxon>
        <taxon>Bacillota</taxon>
        <taxon>Clostridia</taxon>
        <taxon>Eubacteriales</taxon>
        <taxon>Desulfotomaculaceae</taxon>
        <taxon>Pelotomaculum</taxon>
    </lineage>
</organism>
<accession>A0A9X4H6M6</accession>